<feature type="transmembrane region" description="Helical" evidence="1">
    <location>
        <begin position="164"/>
        <end position="181"/>
    </location>
</feature>
<feature type="transmembrane region" description="Helical" evidence="1">
    <location>
        <begin position="61"/>
        <end position="88"/>
    </location>
</feature>
<dbReference type="Proteomes" id="UP000032046">
    <property type="component" value="Unassembled WGS sequence"/>
</dbReference>
<dbReference type="GeneID" id="93484509"/>
<dbReference type="EMBL" id="JXQK01000088">
    <property type="protein sequence ID" value="KIP60126.1"/>
    <property type="molecule type" value="Genomic_DNA"/>
</dbReference>
<keyword evidence="4" id="KW-1185">Reference proteome</keyword>
<protein>
    <submittedName>
        <fullName evidence="3">Acyltransferase</fullName>
    </submittedName>
</protein>
<comment type="caution">
    <text evidence="3">The sequence shown here is derived from an EMBL/GenBank/DDBJ whole genome shotgun (WGS) entry which is preliminary data.</text>
</comment>
<gene>
    <name evidence="3" type="ORF">ST44_12380</name>
</gene>
<dbReference type="AlphaFoldDB" id="A0A0D0IR57"/>
<feature type="transmembrane region" description="Helical" evidence="1">
    <location>
        <begin position="109"/>
        <end position="129"/>
    </location>
</feature>
<evidence type="ECO:0000313" key="3">
    <source>
        <dbReference type="EMBL" id="KIP60126.1"/>
    </source>
</evidence>
<dbReference type="Pfam" id="PF01757">
    <property type="entry name" value="Acyl_transf_3"/>
    <property type="match status" value="1"/>
</dbReference>
<sequence>MNKQQLLSIAESKALRGIAILGIILHNYCHFLGFAVKENEYTFDAEKPMMMLDRLCSLNHYLFVHILSFFGHYGVPVFLFISGFGLVMKYEYKNKDKETRILPFVWYNYAKLLRLMFLGYIAFAVVSYLDPHGYHGYTVGRVVAQLFMYINILPDPDHIIKPGPYWYFGLTLQLYIVYRLLLYRRKSAYTIALIAVCWILQTVFSPEMYGSWDSLNRIRYNFIGGMLPFGMGMLYARHGRLLPKGAYAALAVVSAAVVFWGSFNFHSWLWVPAFIVIGAVSTFKLLPEWALKPCMWTGVISSSLFVVHPVLREIIIPMSRRGQVFTGIVVYLVASVLCAWLFMKLLKFIPKPKSI</sequence>
<evidence type="ECO:0000259" key="2">
    <source>
        <dbReference type="Pfam" id="PF01757"/>
    </source>
</evidence>
<feature type="domain" description="Acyltransferase 3" evidence="2">
    <location>
        <begin position="14"/>
        <end position="343"/>
    </location>
</feature>
<dbReference type="RefSeq" id="WP_042520182.1">
    <property type="nucleotide sequence ID" value="NZ_JALFDM010000105.1"/>
</dbReference>
<dbReference type="STRING" id="1602171.ST44_12380"/>
<dbReference type="GO" id="GO:0016747">
    <property type="term" value="F:acyltransferase activity, transferring groups other than amino-acyl groups"/>
    <property type="evidence" value="ECO:0007669"/>
    <property type="project" value="InterPro"/>
</dbReference>
<feature type="transmembrane region" description="Helical" evidence="1">
    <location>
        <begin position="323"/>
        <end position="343"/>
    </location>
</feature>
<evidence type="ECO:0000313" key="4">
    <source>
        <dbReference type="Proteomes" id="UP000032046"/>
    </source>
</evidence>
<reference evidence="3 4" key="1">
    <citation type="submission" date="2015-01" db="EMBL/GenBank/DDBJ databases">
        <title>Comparative genomics of non-oral Prevotella species.</title>
        <authorList>
            <person name="Accetto T."/>
            <person name="Nograsek B."/>
            <person name="Avgustin G."/>
        </authorList>
    </citation>
    <scope>NUCLEOTIDE SEQUENCE [LARGE SCALE GENOMIC DNA]</scope>
    <source>
        <strain evidence="3 4">P5-119</strain>
    </source>
</reference>
<dbReference type="InterPro" id="IPR002656">
    <property type="entry name" value="Acyl_transf_3_dom"/>
</dbReference>
<feature type="transmembrane region" description="Helical" evidence="1">
    <location>
        <begin position="293"/>
        <end position="311"/>
    </location>
</feature>
<name>A0A0D0IR57_9BACT</name>
<evidence type="ECO:0000256" key="1">
    <source>
        <dbReference type="SAM" id="Phobius"/>
    </source>
</evidence>
<keyword evidence="1" id="KW-1133">Transmembrane helix</keyword>
<feature type="transmembrane region" description="Helical" evidence="1">
    <location>
        <begin position="14"/>
        <end position="36"/>
    </location>
</feature>
<proteinExistence type="predicted"/>
<feature type="transmembrane region" description="Helical" evidence="1">
    <location>
        <begin position="218"/>
        <end position="236"/>
    </location>
</feature>
<keyword evidence="3" id="KW-0808">Transferase</keyword>
<keyword evidence="3" id="KW-0012">Acyltransferase</keyword>
<feature type="transmembrane region" description="Helical" evidence="1">
    <location>
        <begin position="188"/>
        <end position="206"/>
    </location>
</feature>
<accession>A0A0D0IR57</accession>
<organism evidence="3 4">
    <name type="scientific">Prevotella pectinovora</name>
    <dbReference type="NCBI Taxonomy" id="1602169"/>
    <lineage>
        <taxon>Bacteria</taxon>
        <taxon>Pseudomonadati</taxon>
        <taxon>Bacteroidota</taxon>
        <taxon>Bacteroidia</taxon>
        <taxon>Bacteroidales</taxon>
        <taxon>Prevotellaceae</taxon>
        <taxon>Prevotella</taxon>
    </lineage>
</organism>
<keyword evidence="1" id="KW-0812">Transmembrane</keyword>
<keyword evidence="1" id="KW-0472">Membrane</keyword>